<name>A0A6I6CA73_9MOLU</name>
<protein>
    <recommendedName>
        <fullName evidence="2">Uridine phosphorylase</fullName>
        <ecNumber evidence="1">2.4.2.3</ecNumber>
    </recommendedName>
</protein>
<dbReference type="OrthoDB" id="9782889at2"/>
<evidence type="ECO:0000256" key="5">
    <source>
        <dbReference type="ARBA" id="ARBA00048447"/>
    </source>
</evidence>
<evidence type="ECO:0000259" key="6">
    <source>
        <dbReference type="Pfam" id="PF01048"/>
    </source>
</evidence>
<dbReference type="EC" id="2.4.2.3" evidence="1"/>
<accession>A0A6I6CA73</accession>
<dbReference type="GO" id="GO:0005829">
    <property type="term" value="C:cytosol"/>
    <property type="evidence" value="ECO:0007669"/>
    <property type="project" value="TreeGrafter"/>
</dbReference>
<dbReference type="InterPro" id="IPR000845">
    <property type="entry name" value="Nucleoside_phosphorylase_d"/>
</dbReference>
<dbReference type="Gene3D" id="3.40.50.1580">
    <property type="entry name" value="Nucleoside phosphorylase domain"/>
    <property type="match status" value="1"/>
</dbReference>
<proteinExistence type="predicted"/>
<gene>
    <name evidence="7" type="primary">deoD</name>
    <name evidence="7" type="ORF">STABA_v1c04480</name>
</gene>
<dbReference type="RefSeq" id="WP_156006148.1">
    <property type="nucleotide sequence ID" value="NZ_CP046276.1"/>
</dbReference>
<keyword evidence="8" id="KW-1185">Reference proteome</keyword>
<dbReference type="InterPro" id="IPR004402">
    <property type="entry name" value="DeoD-type"/>
</dbReference>
<dbReference type="KEGG" id="stab:STABA_v1c04480"/>
<dbReference type="GO" id="GO:0004850">
    <property type="term" value="F:uridine phosphorylase activity"/>
    <property type="evidence" value="ECO:0007669"/>
    <property type="project" value="UniProtKB-EC"/>
</dbReference>
<dbReference type="InterPro" id="IPR035994">
    <property type="entry name" value="Nucleoside_phosphorylase_sf"/>
</dbReference>
<evidence type="ECO:0000256" key="2">
    <source>
        <dbReference type="ARBA" id="ARBA00021980"/>
    </source>
</evidence>
<dbReference type="GO" id="GO:0004731">
    <property type="term" value="F:purine-nucleoside phosphorylase activity"/>
    <property type="evidence" value="ECO:0007669"/>
    <property type="project" value="InterPro"/>
</dbReference>
<organism evidence="7 8">
    <name type="scientific">Spiroplasma tabanidicola</name>
    <dbReference type="NCBI Taxonomy" id="324079"/>
    <lineage>
        <taxon>Bacteria</taxon>
        <taxon>Bacillati</taxon>
        <taxon>Mycoplasmatota</taxon>
        <taxon>Mollicutes</taxon>
        <taxon>Entomoplasmatales</taxon>
        <taxon>Spiroplasmataceae</taxon>
        <taxon>Spiroplasma</taxon>
    </lineage>
</organism>
<evidence type="ECO:0000313" key="7">
    <source>
        <dbReference type="EMBL" id="QGS51811.1"/>
    </source>
</evidence>
<feature type="domain" description="Nucleoside phosphorylase" evidence="6">
    <location>
        <begin position="17"/>
        <end position="219"/>
    </location>
</feature>
<dbReference type="NCBIfam" id="NF004489">
    <property type="entry name" value="PRK05819.1"/>
    <property type="match status" value="1"/>
</dbReference>
<dbReference type="EMBL" id="CP046276">
    <property type="protein sequence ID" value="QGS51811.1"/>
    <property type="molecule type" value="Genomic_DNA"/>
</dbReference>
<dbReference type="GO" id="GO:0006152">
    <property type="term" value="P:purine nucleoside catabolic process"/>
    <property type="evidence" value="ECO:0007669"/>
    <property type="project" value="TreeGrafter"/>
</dbReference>
<dbReference type="SUPFAM" id="SSF53167">
    <property type="entry name" value="Purine and uridine phosphorylases"/>
    <property type="match status" value="1"/>
</dbReference>
<comment type="catalytic activity">
    <reaction evidence="5">
        <text>uridine + phosphate = alpha-D-ribose 1-phosphate + uracil</text>
        <dbReference type="Rhea" id="RHEA:24388"/>
        <dbReference type="ChEBI" id="CHEBI:16704"/>
        <dbReference type="ChEBI" id="CHEBI:17568"/>
        <dbReference type="ChEBI" id="CHEBI:43474"/>
        <dbReference type="ChEBI" id="CHEBI:57720"/>
        <dbReference type="EC" id="2.4.2.3"/>
    </reaction>
</comment>
<dbReference type="AlphaFoldDB" id="A0A6I6CA73"/>
<evidence type="ECO:0000256" key="3">
    <source>
        <dbReference type="ARBA" id="ARBA00022676"/>
    </source>
</evidence>
<dbReference type="Pfam" id="PF01048">
    <property type="entry name" value="PNP_UDP_1"/>
    <property type="match status" value="1"/>
</dbReference>
<keyword evidence="3" id="KW-0328">Glycosyltransferase</keyword>
<dbReference type="Proteomes" id="UP000424468">
    <property type="component" value="Chromosome"/>
</dbReference>
<evidence type="ECO:0000256" key="1">
    <source>
        <dbReference type="ARBA" id="ARBA00011888"/>
    </source>
</evidence>
<dbReference type="CDD" id="cd09006">
    <property type="entry name" value="PNP_EcPNPI-like"/>
    <property type="match status" value="1"/>
</dbReference>
<sequence>MSTPHNNANKGDIAKKVIMPGDPLRAKWIADNFLKNVKVVSSVRGIEVFTGEYKNEIISVMASGMGMPSMMIYAWELFEDYDVDCIIRIGTSGGYLPKTKINDLVFSMSVSTDSNIQTHFNVPADWHFSPCANFELLSKAIEIAKIKKINYHVGPTVCTDGIYTLKNLEPDFYKEKIWSDLNVLCSDMETYALYACANFFDKKALAILNVVVNTTDRNGLDSEERETKLINMVEIALETCINI</sequence>
<evidence type="ECO:0000313" key="8">
    <source>
        <dbReference type="Proteomes" id="UP000424468"/>
    </source>
</evidence>
<reference evidence="7 8" key="1">
    <citation type="submission" date="2019-11" db="EMBL/GenBank/DDBJ databases">
        <title>Complete genome sequence of Spiroplasma tabanidicola TAUS-1 (DSM 22603).</title>
        <authorList>
            <person name="Huang C.-T."/>
            <person name="Lin Y.-C."/>
            <person name="Kuo C.-H."/>
        </authorList>
    </citation>
    <scope>NUCLEOTIDE SEQUENCE [LARGE SCALE GENOMIC DNA]</scope>
    <source>
        <strain evidence="7 8">TAUS-1</strain>
    </source>
</reference>
<keyword evidence="4" id="KW-0808">Transferase</keyword>
<evidence type="ECO:0000256" key="4">
    <source>
        <dbReference type="ARBA" id="ARBA00022679"/>
    </source>
</evidence>
<dbReference type="PANTHER" id="PTHR43691:SF11">
    <property type="entry name" value="FI09636P-RELATED"/>
    <property type="match status" value="1"/>
</dbReference>
<dbReference type="PANTHER" id="PTHR43691">
    <property type="entry name" value="URIDINE PHOSPHORYLASE"/>
    <property type="match status" value="1"/>
</dbReference>